<dbReference type="PANTHER" id="PTHR33511">
    <property type="entry name" value="OS06G0632400 PROTEIN"/>
    <property type="match status" value="1"/>
</dbReference>
<proteinExistence type="predicted"/>
<dbReference type="EMBL" id="VIEB01000103">
    <property type="protein sequence ID" value="TQE06448.1"/>
    <property type="molecule type" value="Genomic_DNA"/>
</dbReference>
<accession>A0A540N5W7</accession>
<reference evidence="1 2" key="1">
    <citation type="journal article" date="2019" name="G3 (Bethesda)">
        <title>Sequencing of a Wild Apple (Malus baccata) Genome Unravels the Differences Between Cultivated and Wild Apple Species Regarding Disease Resistance and Cold Tolerance.</title>
        <authorList>
            <person name="Chen X."/>
        </authorList>
    </citation>
    <scope>NUCLEOTIDE SEQUENCE [LARGE SCALE GENOMIC DNA]</scope>
    <source>
        <strain evidence="2">cv. Shandingzi</strain>
        <tissue evidence="1">Leaves</tissue>
    </source>
</reference>
<comment type="caution">
    <text evidence="1">The sequence shown here is derived from an EMBL/GenBank/DDBJ whole genome shotgun (WGS) entry which is preliminary data.</text>
</comment>
<gene>
    <name evidence="1" type="ORF">C1H46_007947</name>
</gene>
<organism evidence="1 2">
    <name type="scientific">Malus baccata</name>
    <name type="common">Siberian crab apple</name>
    <name type="synonym">Pyrus baccata</name>
    <dbReference type="NCBI Taxonomy" id="106549"/>
    <lineage>
        <taxon>Eukaryota</taxon>
        <taxon>Viridiplantae</taxon>
        <taxon>Streptophyta</taxon>
        <taxon>Embryophyta</taxon>
        <taxon>Tracheophyta</taxon>
        <taxon>Spermatophyta</taxon>
        <taxon>Magnoliopsida</taxon>
        <taxon>eudicotyledons</taxon>
        <taxon>Gunneridae</taxon>
        <taxon>Pentapetalae</taxon>
        <taxon>rosids</taxon>
        <taxon>fabids</taxon>
        <taxon>Rosales</taxon>
        <taxon>Rosaceae</taxon>
        <taxon>Amygdaloideae</taxon>
        <taxon>Maleae</taxon>
        <taxon>Malus</taxon>
    </lineage>
</organism>
<sequence>MAGNRQKKSSCSFLSMFKLGRPRNRGGDDMAEDSYMSARRAWLSEEDKGWFVADPGIDKKVAAYIDRMHKNFDLEYKCQT</sequence>
<evidence type="ECO:0000313" key="2">
    <source>
        <dbReference type="Proteomes" id="UP000315295"/>
    </source>
</evidence>
<dbReference type="AlphaFoldDB" id="A0A540N5W7"/>
<dbReference type="Proteomes" id="UP000315295">
    <property type="component" value="Unassembled WGS sequence"/>
</dbReference>
<keyword evidence="2" id="KW-1185">Reference proteome</keyword>
<evidence type="ECO:0000313" key="1">
    <source>
        <dbReference type="EMBL" id="TQE06448.1"/>
    </source>
</evidence>
<protein>
    <submittedName>
        <fullName evidence="1">Uncharacterized protein</fullName>
    </submittedName>
</protein>
<name>A0A540N5W7_MALBA</name>